<dbReference type="Proteomes" id="UP000708208">
    <property type="component" value="Unassembled WGS sequence"/>
</dbReference>
<dbReference type="Pfam" id="PF03564">
    <property type="entry name" value="DUF1759"/>
    <property type="match status" value="1"/>
</dbReference>
<feature type="non-terminal residue" evidence="1">
    <location>
        <position position="334"/>
    </location>
</feature>
<organism evidence="1 2">
    <name type="scientific">Allacma fusca</name>
    <dbReference type="NCBI Taxonomy" id="39272"/>
    <lineage>
        <taxon>Eukaryota</taxon>
        <taxon>Metazoa</taxon>
        <taxon>Ecdysozoa</taxon>
        <taxon>Arthropoda</taxon>
        <taxon>Hexapoda</taxon>
        <taxon>Collembola</taxon>
        <taxon>Symphypleona</taxon>
        <taxon>Sminthuridae</taxon>
        <taxon>Allacma</taxon>
    </lineage>
</organism>
<dbReference type="EMBL" id="CAJVCH010013744">
    <property type="protein sequence ID" value="CAG7676248.1"/>
    <property type="molecule type" value="Genomic_DNA"/>
</dbReference>
<dbReference type="InterPro" id="IPR005312">
    <property type="entry name" value="DUF1759"/>
</dbReference>
<dbReference type="AlphaFoldDB" id="A0A8J2J5M0"/>
<keyword evidence="2" id="KW-1185">Reference proteome</keyword>
<accession>A0A8J2J5M0</accession>
<reference evidence="1" key="1">
    <citation type="submission" date="2021-06" db="EMBL/GenBank/DDBJ databases">
        <authorList>
            <person name="Hodson N. C."/>
            <person name="Mongue J. A."/>
            <person name="Jaron S. K."/>
        </authorList>
    </citation>
    <scope>NUCLEOTIDE SEQUENCE</scope>
</reference>
<comment type="caution">
    <text evidence="1">The sequence shown here is derived from an EMBL/GenBank/DDBJ whole genome shotgun (WGS) entry which is preliminary data.</text>
</comment>
<evidence type="ECO:0000313" key="2">
    <source>
        <dbReference type="Proteomes" id="UP000708208"/>
    </source>
</evidence>
<protein>
    <submittedName>
        <fullName evidence="1">Uncharacterized protein</fullName>
    </submittedName>
</protein>
<evidence type="ECO:0000313" key="1">
    <source>
        <dbReference type="EMBL" id="CAG7676248.1"/>
    </source>
</evidence>
<name>A0A8J2J5M0_9HEXA</name>
<gene>
    <name evidence="1" type="ORF">AFUS01_LOCUS2410</name>
</gene>
<dbReference type="OrthoDB" id="5989194at2759"/>
<proteinExistence type="predicted"/>
<sequence>MAETAAEKATRLAKEKAARIKAAKNSKRRLITVIKKDQADVSRLFEQVPSKALACQIDVFIGSWRESLKELAELDEILLNELDEDDDDFLNQEAAILSDRDELRKDLQIATAKLISIKETLETPTATSTPRRSVGANTSIFESGPGACIRLNDVPLPKFDGTYSDFPDWYNEFVSSVDRNEAYNGTQKLYLLKRCMVGKMQEAMKDVGTDPELYKPTLDGLHKTYFNRRRILAEHFANIVDMPVIKINTIRESVDKVKRAMRGIKVAGIDTPMMSPLIAFLVARKIPEKVRLDWDTSNHDFSTYPTFESMATFLINRSFAFESGSTGPIQNQVS</sequence>